<organism evidence="2 3">
    <name type="scientific">Meloidogyne hapla</name>
    <name type="common">Root-knot nematode worm</name>
    <dbReference type="NCBI Taxonomy" id="6305"/>
    <lineage>
        <taxon>Eukaryota</taxon>
        <taxon>Metazoa</taxon>
        <taxon>Ecdysozoa</taxon>
        <taxon>Nematoda</taxon>
        <taxon>Chromadorea</taxon>
        <taxon>Rhabditida</taxon>
        <taxon>Tylenchina</taxon>
        <taxon>Tylenchomorpha</taxon>
        <taxon>Tylenchoidea</taxon>
        <taxon>Meloidogynidae</taxon>
        <taxon>Meloidogyninae</taxon>
        <taxon>Meloidogyne</taxon>
    </lineage>
</organism>
<dbReference type="Pfam" id="PF05699">
    <property type="entry name" value="Dimer_Tnp_hAT"/>
    <property type="match status" value="1"/>
</dbReference>
<dbReference type="GO" id="GO:0046983">
    <property type="term" value="F:protein dimerization activity"/>
    <property type="evidence" value="ECO:0007669"/>
    <property type="project" value="InterPro"/>
</dbReference>
<dbReference type="Proteomes" id="UP000095281">
    <property type="component" value="Unplaced"/>
</dbReference>
<dbReference type="PANTHER" id="PTHR47611">
    <property type="entry name" value="HAT DIMERISATION DOMAIN, C-TERMINAL"/>
    <property type="match status" value="1"/>
</dbReference>
<dbReference type="InterPro" id="IPR008906">
    <property type="entry name" value="HATC_C_dom"/>
</dbReference>
<name>A0A1I8B9B8_MELHA</name>
<keyword evidence="2" id="KW-1185">Reference proteome</keyword>
<accession>A0A1I8B9B8</accession>
<reference evidence="3" key="1">
    <citation type="submission" date="2016-11" db="UniProtKB">
        <authorList>
            <consortium name="WormBaseParasite"/>
        </authorList>
    </citation>
    <scope>IDENTIFICATION</scope>
</reference>
<dbReference type="SUPFAM" id="SSF53098">
    <property type="entry name" value="Ribonuclease H-like"/>
    <property type="match status" value="1"/>
</dbReference>
<evidence type="ECO:0000259" key="1">
    <source>
        <dbReference type="Pfam" id="PF05699"/>
    </source>
</evidence>
<protein>
    <submittedName>
        <fullName evidence="3">Dimer_Tnp_hAT domain-containing protein</fullName>
    </submittedName>
</protein>
<proteinExistence type="predicted"/>
<dbReference type="InterPro" id="IPR012337">
    <property type="entry name" value="RNaseH-like_sf"/>
</dbReference>
<evidence type="ECO:0000313" key="2">
    <source>
        <dbReference type="Proteomes" id="UP000095281"/>
    </source>
</evidence>
<evidence type="ECO:0000313" key="3">
    <source>
        <dbReference type="WBParaSite" id="MhA1_Contig1616.frz3.gene6"/>
    </source>
</evidence>
<dbReference type="PANTHER" id="PTHR47611:SF3">
    <property type="entry name" value="HAT C-TERMINAL DIMERISATION DOMAIN-CONTAINING PROTEIN"/>
    <property type="match status" value="1"/>
</dbReference>
<dbReference type="AlphaFoldDB" id="A0A1I8B9B8"/>
<dbReference type="WBParaSite" id="MhA1_Contig1616.frz3.gene6">
    <property type="protein sequence ID" value="MhA1_Contig1616.frz3.gene6"/>
    <property type="gene ID" value="MhA1_Contig1616.frz3.gene6"/>
</dbReference>
<feature type="domain" description="HAT C-terminal dimerisation" evidence="1">
    <location>
        <begin position="1"/>
        <end position="46"/>
    </location>
</feature>
<sequence>MAKRYLSAPSTSVASEQLFSVARDVFDYRRSRLSPENAEMLIFLHNSIPDLMVRSRASNLPAKGGDVTDSTTNSLNDLKYKCS</sequence>